<name>A0A232FMQ0_9HYME</name>
<dbReference type="Proteomes" id="UP000215335">
    <property type="component" value="Unassembled WGS sequence"/>
</dbReference>
<dbReference type="EMBL" id="NNAY01000030">
    <property type="protein sequence ID" value="OXU31789.1"/>
    <property type="molecule type" value="Genomic_DNA"/>
</dbReference>
<keyword evidence="2" id="KW-1185">Reference proteome</keyword>
<reference evidence="1 2" key="1">
    <citation type="journal article" date="2017" name="Curr. Biol.">
        <title>The Evolution of Venom by Co-option of Single-Copy Genes.</title>
        <authorList>
            <person name="Martinson E.O."/>
            <person name="Mrinalini"/>
            <person name="Kelkar Y.D."/>
            <person name="Chang C.H."/>
            <person name="Werren J.H."/>
        </authorList>
    </citation>
    <scope>NUCLEOTIDE SEQUENCE [LARGE SCALE GENOMIC DNA]</scope>
    <source>
        <strain evidence="1 2">Alberta</strain>
        <tissue evidence="1">Whole body</tissue>
    </source>
</reference>
<evidence type="ECO:0000313" key="2">
    <source>
        <dbReference type="Proteomes" id="UP000215335"/>
    </source>
</evidence>
<gene>
    <name evidence="1" type="ORF">TSAR_009457</name>
</gene>
<organism evidence="1 2">
    <name type="scientific">Trichomalopsis sarcophagae</name>
    <dbReference type="NCBI Taxonomy" id="543379"/>
    <lineage>
        <taxon>Eukaryota</taxon>
        <taxon>Metazoa</taxon>
        <taxon>Ecdysozoa</taxon>
        <taxon>Arthropoda</taxon>
        <taxon>Hexapoda</taxon>
        <taxon>Insecta</taxon>
        <taxon>Pterygota</taxon>
        <taxon>Neoptera</taxon>
        <taxon>Endopterygota</taxon>
        <taxon>Hymenoptera</taxon>
        <taxon>Apocrita</taxon>
        <taxon>Proctotrupomorpha</taxon>
        <taxon>Chalcidoidea</taxon>
        <taxon>Pteromalidae</taxon>
        <taxon>Pteromalinae</taxon>
        <taxon>Trichomalopsis</taxon>
    </lineage>
</organism>
<protein>
    <submittedName>
        <fullName evidence="1">Uncharacterized protein</fullName>
    </submittedName>
</protein>
<accession>A0A232FMQ0</accession>
<evidence type="ECO:0000313" key="1">
    <source>
        <dbReference type="EMBL" id="OXU31789.1"/>
    </source>
</evidence>
<sequence>MCNLQVLDRAEFSVKRKWSGARVRMGQVYQGEFYESLRITRSEQYRYMTLNSGYFTTILEGLENSVTRHFFDVGTWFCMIRVVSRSYVQRKRVRRGAITAGPCHFYRRFQYKPIAVRPPDGLNCHLARESGRLRTTSRSGLLILRVVAGLGYEACAFRDLKKSNN</sequence>
<comment type="caution">
    <text evidence="1">The sequence shown here is derived from an EMBL/GenBank/DDBJ whole genome shotgun (WGS) entry which is preliminary data.</text>
</comment>
<dbReference type="AlphaFoldDB" id="A0A232FMQ0"/>
<proteinExistence type="predicted"/>